<evidence type="ECO:0000259" key="4">
    <source>
        <dbReference type="Pfam" id="PF02347"/>
    </source>
</evidence>
<dbReference type="Proteomes" id="UP000834106">
    <property type="component" value="Chromosome 21"/>
</dbReference>
<proteinExistence type="predicted"/>
<dbReference type="InterPro" id="IPR015424">
    <property type="entry name" value="PyrdxlP-dep_Trfase"/>
</dbReference>
<dbReference type="Pfam" id="PF02347">
    <property type="entry name" value="GDC-P"/>
    <property type="match status" value="1"/>
</dbReference>
<feature type="domain" description="Glycine cleavage system P-protein N-terminal" evidence="4">
    <location>
        <begin position="2"/>
        <end position="94"/>
    </location>
</feature>
<dbReference type="PANTHER" id="PTHR11773:SF1">
    <property type="entry name" value="GLYCINE DEHYDROGENASE (DECARBOXYLATING), MITOCHONDRIAL"/>
    <property type="match status" value="1"/>
</dbReference>
<reference evidence="6" key="1">
    <citation type="submission" date="2023-05" db="EMBL/GenBank/DDBJ databases">
        <authorList>
            <person name="Huff M."/>
        </authorList>
    </citation>
    <scope>NUCLEOTIDE SEQUENCE</scope>
</reference>
<evidence type="ECO:0000259" key="5">
    <source>
        <dbReference type="Pfam" id="PF21478"/>
    </source>
</evidence>
<dbReference type="GO" id="GO:0048046">
    <property type="term" value="C:apoplast"/>
    <property type="evidence" value="ECO:0007669"/>
    <property type="project" value="TreeGrafter"/>
</dbReference>
<dbReference type="GO" id="GO:0009941">
    <property type="term" value="C:chloroplast envelope"/>
    <property type="evidence" value="ECO:0007669"/>
    <property type="project" value="TreeGrafter"/>
</dbReference>
<dbReference type="PANTHER" id="PTHR11773">
    <property type="entry name" value="GLYCINE DEHYDROGENASE, DECARBOXYLATING"/>
    <property type="match status" value="1"/>
</dbReference>
<keyword evidence="3" id="KW-0560">Oxidoreductase</keyword>
<dbReference type="GO" id="GO:0016594">
    <property type="term" value="F:glycine binding"/>
    <property type="evidence" value="ECO:0007669"/>
    <property type="project" value="TreeGrafter"/>
</dbReference>
<comment type="cofactor">
    <cofactor evidence="1">
        <name>pyridoxal 5'-phosphate</name>
        <dbReference type="ChEBI" id="CHEBI:597326"/>
    </cofactor>
</comment>
<accession>A0AAD2AB66</accession>
<dbReference type="InterPro" id="IPR049316">
    <property type="entry name" value="GDC-P_C"/>
</dbReference>
<dbReference type="GO" id="GO:0005960">
    <property type="term" value="C:glycine cleavage complex"/>
    <property type="evidence" value="ECO:0007669"/>
    <property type="project" value="TreeGrafter"/>
</dbReference>
<name>A0AAD2AB66_9LAMI</name>
<dbReference type="InterPro" id="IPR020581">
    <property type="entry name" value="GDC_P"/>
</dbReference>
<protein>
    <submittedName>
        <fullName evidence="6">Uncharacterized protein</fullName>
    </submittedName>
</protein>
<dbReference type="SUPFAM" id="SSF53383">
    <property type="entry name" value="PLP-dependent transferases"/>
    <property type="match status" value="2"/>
</dbReference>
<keyword evidence="2" id="KW-0663">Pyridoxal phosphate</keyword>
<evidence type="ECO:0000256" key="2">
    <source>
        <dbReference type="ARBA" id="ARBA00022898"/>
    </source>
</evidence>
<dbReference type="Gene3D" id="3.40.640.10">
    <property type="entry name" value="Type I PLP-dependent aspartate aminotransferase-like (Major domain)"/>
    <property type="match status" value="1"/>
</dbReference>
<keyword evidence="7" id="KW-1185">Reference proteome</keyword>
<dbReference type="InterPro" id="IPR049315">
    <property type="entry name" value="GDC-P_N"/>
</dbReference>
<evidence type="ECO:0000256" key="3">
    <source>
        <dbReference type="ARBA" id="ARBA00023002"/>
    </source>
</evidence>
<sequence>MVVMYDIYHGLEGLKTISQRVRGLAETFSTGLKKLGTLEVQGLPFFNIVKVKCADSKIIVDAVYKNEINLQIVDKTIVNVTFTAASLVSEVQTMIPPGLARESPYPTHSIFNSYHTEHELLRYISRLQSRDLSLCHGELLCAITSFDSLSLQPNAASAGEYARLMVIRAYHMSRGYHHRDICIILVSVHGTNPASVALSGMKIVNVGTDAKVNINFEELRKASEANKENQATLTVTYPSTHGVYEECIDEICNIIHDNGGQVYMDGTNINAQKHYHVLFRGGNGTVAHEFIVDLRGFKNIVGIEPEDVAKCLMDYGFHGPTMSWPVPGTLMIEPTDSESKVEFDKFCDALSSIREEIAQIKKGNADVHNNVLKLTMHFFGWTFAVVRSPLLSFSPNIFWRTN</sequence>
<feature type="domain" description="Glycine dehydrogenase C-terminal" evidence="5">
    <location>
        <begin position="272"/>
        <end position="377"/>
    </location>
</feature>
<evidence type="ECO:0000313" key="6">
    <source>
        <dbReference type="EMBL" id="CAI9784861.1"/>
    </source>
</evidence>
<dbReference type="GO" id="GO:0005739">
    <property type="term" value="C:mitochondrion"/>
    <property type="evidence" value="ECO:0007669"/>
    <property type="project" value="TreeGrafter"/>
</dbReference>
<dbReference type="EMBL" id="OU503056">
    <property type="protein sequence ID" value="CAI9784861.1"/>
    <property type="molecule type" value="Genomic_DNA"/>
</dbReference>
<dbReference type="GO" id="GO:0019464">
    <property type="term" value="P:glycine decarboxylation via glycine cleavage system"/>
    <property type="evidence" value="ECO:0007669"/>
    <property type="project" value="TreeGrafter"/>
</dbReference>
<evidence type="ECO:0000313" key="7">
    <source>
        <dbReference type="Proteomes" id="UP000834106"/>
    </source>
</evidence>
<organism evidence="6 7">
    <name type="scientific">Fraxinus pennsylvanica</name>
    <dbReference type="NCBI Taxonomy" id="56036"/>
    <lineage>
        <taxon>Eukaryota</taxon>
        <taxon>Viridiplantae</taxon>
        <taxon>Streptophyta</taxon>
        <taxon>Embryophyta</taxon>
        <taxon>Tracheophyta</taxon>
        <taxon>Spermatophyta</taxon>
        <taxon>Magnoliopsida</taxon>
        <taxon>eudicotyledons</taxon>
        <taxon>Gunneridae</taxon>
        <taxon>Pentapetalae</taxon>
        <taxon>asterids</taxon>
        <taxon>lamiids</taxon>
        <taxon>Lamiales</taxon>
        <taxon>Oleaceae</taxon>
        <taxon>Oleeae</taxon>
        <taxon>Fraxinus</taxon>
    </lineage>
</organism>
<dbReference type="Pfam" id="PF21478">
    <property type="entry name" value="GcvP2_C"/>
    <property type="match status" value="1"/>
</dbReference>
<dbReference type="GO" id="GO:0030170">
    <property type="term" value="F:pyridoxal phosphate binding"/>
    <property type="evidence" value="ECO:0007669"/>
    <property type="project" value="TreeGrafter"/>
</dbReference>
<dbReference type="InterPro" id="IPR015421">
    <property type="entry name" value="PyrdxlP-dep_Trfase_major"/>
</dbReference>
<dbReference type="GO" id="GO:0004375">
    <property type="term" value="F:glycine dehydrogenase (decarboxylating) activity"/>
    <property type="evidence" value="ECO:0007669"/>
    <property type="project" value="InterPro"/>
</dbReference>
<dbReference type="AlphaFoldDB" id="A0AAD2AB66"/>
<evidence type="ECO:0000256" key="1">
    <source>
        <dbReference type="ARBA" id="ARBA00001933"/>
    </source>
</evidence>
<gene>
    <name evidence="6" type="ORF">FPE_LOCUS32291</name>
</gene>